<dbReference type="EMBL" id="CM004466">
    <property type="protein sequence ID" value="OCU00534.1"/>
    <property type="molecule type" value="Genomic_DNA"/>
</dbReference>
<name>A0A974I437_XENLA</name>
<accession>A0A974I437</accession>
<gene>
    <name evidence="1" type="ORF">XELAEV_18006312mg</name>
</gene>
<dbReference type="Proteomes" id="UP000694892">
    <property type="component" value="Chromosome 1L"/>
</dbReference>
<evidence type="ECO:0000313" key="1">
    <source>
        <dbReference type="EMBL" id="OCU00534.1"/>
    </source>
</evidence>
<dbReference type="AlphaFoldDB" id="A0A974I437"/>
<sequence length="102" mass="11231">MGQHVWVPHPLQKQASLMIWTRTRLQGTSRGSGPKCNCTLRIPSSFATVGIAISGTDFLGLWPCGIPRVPMSLVLNHIQNCLLNHLLETENERETMGPTQPG</sequence>
<organism evidence="1 2">
    <name type="scientific">Xenopus laevis</name>
    <name type="common">African clawed frog</name>
    <dbReference type="NCBI Taxonomy" id="8355"/>
    <lineage>
        <taxon>Eukaryota</taxon>
        <taxon>Metazoa</taxon>
        <taxon>Chordata</taxon>
        <taxon>Craniata</taxon>
        <taxon>Vertebrata</taxon>
        <taxon>Euteleostomi</taxon>
        <taxon>Amphibia</taxon>
        <taxon>Batrachia</taxon>
        <taxon>Anura</taxon>
        <taxon>Pipoidea</taxon>
        <taxon>Pipidae</taxon>
        <taxon>Xenopodinae</taxon>
        <taxon>Xenopus</taxon>
        <taxon>Xenopus</taxon>
    </lineage>
</organism>
<protein>
    <submittedName>
        <fullName evidence="1">Uncharacterized protein</fullName>
    </submittedName>
</protein>
<proteinExistence type="predicted"/>
<reference evidence="2" key="1">
    <citation type="journal article" date="2016" name="Nature">
        <title>Genome evolution in the allotetraploid frog Xenopus laevis.</title>
        <authorList>
            <person name="Session A.M."/>
            <person name="Uno Y."/>
            <person name="Kwon T."/>
            <person name="Chapman J.A."/>
            <person name="Toyoda A."/>
            <person name="Takahashi S."/>
            <person name="Fukui A."/>
            <person name="Hikosaka A."/>
            <person name="Suzuki A."/>
            <person name="Kondo M."/>
            <person name="van Heeringen S.J."/>
            <person name="Quigley I."/>
            <person name="Heinz S."/>
            <person name="Ogino H."/>
            <person name="Ochi H."/>
            <person name="Hellsten U."/>
            <person name="Lyons J.B."/>
            <person name="Simakov O."/>
            <person name="Putnam N."/>
            <person name="Stites J."/>
            <person name="Kuroki Y."/>
            <person name="Tanaka T."/>
            <person name="Michiue T."/>
            <person name="Watanabe M."/>
            <person name="Bogdanovic O."/>
            <person name="Lister R."/>
            <person name="Georgiou G."/>
            <person name="Paranjpe S.S."/>
            <person name="van Kruijsbergen I."/>
            <person name="Shu S."/>
            <person name="Carlson J."/>
            <person name="Kinoshita T."/>
            <person name="Ohta Y."/>
            <person name="Mawaribuchi S."/>
            <person name="Jenkins J."/>
            <person name="Grimwood J."/>
            <person name="Schmutz J."/>
            <person name="Mitros T."/>
            <person name="Mozaffari S.V."/>
            <person name="Suzuki Y."/>
            <person name="Haramoto Y."/>
            <person name="Yamamoto T.S."/>
            <person name="Takagi C."/>
            <person name="Heald R."/>
            <person name="Miller K."/>
            <person name="Haudenschild C."/>
            <person name="Kitzman J."/>
            <person name="Nakayama T."/>
            <person name="Izutsu Y."/>
            <person name="Robert J."/>
            <person name="Fortriede J."/>
            <person name="Burns K."/>
            <person name="Lotay V."/>
            <person name="Karimi K."/>
            <person name="Yasuoka Y."/>
            <person name="Dichmann D.S."/>
            <person name="Flajnik M.F."/>
            <person name="Houston D.W."/>
            <person name="Shendure J."/>
            <person name="DuPasquier L."/>
            <person name="Vize P.D."/>
            <person name="Zorn A.M."/>
            <person name="Ito M."/>
            <person name="Marcotte E.M."/>
            <person name="Wallingford J.B."/>
            <person name="Ito Y."/>
            <person name="Asashima M."/>
            <person name="Ueno N."/>
            <person name="Matsuda Y."/>
            <person name="Veenstra G.J."/>
            <person name="Fujiyama A."/>
            <person name="Harland R.M."/>
            <person name="Taira M."/>
            <person name="Rokhsar D.S."/>
        </authorList>
    </citation>
    <scope>NUCLEOTIDE SEQUENCE [LARGE SCALE GENOMIC DNA]</scope>
    <source>
        <strain evidence="2">J</strain>
    </source>
</reference>
<evidence type="ECO:0000313" key="2">
    <source>
        <dbReference type="Proteomes" id="UP000694892"/>
    </source>
</evidence>